<protein>
    <submittedName>
        <fullName evidence="1">Uncharacterized protein</fullName>
    </submittedName>
</protein>
<keyword evidence="2" id="KW-1185">Reference proteome</keyword>
<evidence type="ECO:0000313" key="2">
    <source>
        <dbReference type="Proteomes" id="UP000261520"/>
    </source>
</evidence>
<reference evidence="1" key="2">
    <citation type="submission" date="2025-09" db="UniProtKB">
        <authorList>
            <consortium name="Ensembl"/>
        </authorList>
    </citation>
    <scope>IDENTIFICATION</scope>
</reference>
<organism evidence="1 2">
    <name type="scientific">Periophthalmus magnuspinnatus</name>
    <dbReference type="NCBI Taxonomy" id="409849"/>
    <lineage>
        <taxon>Eukaryota</taxon>
        <taxon>Metazoa</taxon>
        <taxon>Chordata</taxon>
        <taxon>Craniata</taxon>
        <taxon>Vertebrata</taxon>
        <taxon>Euteleostomi</taxon>
        <taxon>Actinopterygii</taxon>
        <taxon>Neopterygii</taxon>
        <taxon>Teleostei</taxon>
        <taxon>Neoteleostei</taxon>
        <taxon>Acanthomorphata</taxon>
        <taxon>Gobiaria</taxon>
        <taxon>Gobiiformes</taxon>
        <taxon>Gobioidei</taxon>
        <taxon>Gobiidae</taxon>
        <taxon>Oxudercinae</taxon>
        <taxon>Periophthalmus</taxon>
    </lineage>
</organism>
<accession>A0A3B4A3X6</accession>
<dbReference type="Ensembl" id="ENSPMGT00000012103.1">
    <property type="protein sequence ID" value="ENSPMGP00000011344.1"/>
    <property type="gene ID" value="ENSPMGG00000009385.1"/>
</dbReference>
<proteinExistence type="predicted"/>
<dbReference type="AlphaFoldDB" id="A0A3B4A3X6"/>
<sequence>EILWRICITLSIFLDGDNICPDQSRCPDEFSCLKGFTKYGCCPLAQVKQQRLPP</sequence>
<evidence type="ECO:0000313" key="1">
    <source>
        <dbReference type="Ensembl" id="ENSPMGP00000011344.1"/>
    </source>
</evidence>
<dbReference type="Proteomes" id="UP000261520">
    <property type="component" value="Unplaced"/>
</dbReference>
<reference evidence="1" key="1">
    <citation type="submission" date="2025-08" db="UniProtKB">
        <authorList>
            <consortium name="Ensembl"/>
        </authorList>
    </citation>
    <scope>IDENTIFICATION</scope>
</reference>
<name>A0A3B4A3X6_9GOBI</name>